<dbReference type="PANTHER" id="PTHR46481:SF11">
    <property type="entry name" value="ZINC FINGER BED DOMAIN-CONTAINING PROTEIN RICESLEEPER 2-LIKE"/>
    <property type="match status" value="1"/>
</dbReference>
<keyword evidence="8" id="KW-0804">Transcription</keyword>
<evidence type="ECO:0000313" key="13">
    <source>
        <dbReference type="Proteomes" id="UP000515123"/>
    </source>
</evidence>
<comment type="subcellular location">
    <subcellularLocation>
        <location evidence="1">Nucleus</location>
    </subcellularLocation>
</comment>
<evidence type="ECO:0000259" key="12">
    <source>
        <dbReference type="Pfam" id="PF14372"/>
    </source>
</evidence>
<dbReference type="GO" id="GO:0008270">
    <property type="term" value="F:zinc ion binding"/>
    <property type="evidence" value="ECO:0007669"/>
    <property type="project" value="UniProtKB-KW"/>
</dbReference>
<evidence type="ECO:0000256" key="7">
    <source>
        <dbReference type="ARBA" id="ARBA00023125"/>
    </source>
</evidence>
<dbReference type="Pfam" id="PF05699">
    <property type="entry name" value="Dimer_Tnp_hAT"/>
    <property type="match status" value="1"/>
</dbReference>
<protein>
    <submittedName>
        <fullName evidence="14">Zinc finger BED domain-containing protein RICESLEEPER 1-like isoform X1</fullName>
    </submittedName>
</protein>
<evidence type="ECO:0000256" key="6">
    <source>
        <dbReference type="ARBA" id="ARBA00023015"/>
    </source>
</evidence>
<evidence type="ECO:0000259" key="11">
    <source>
        <dbReference type="Pfam" id="PF05699"/>
    </source>
</evidence>
<evidence type="ECO:0000256" key="2">
    <source>
        <dbReference type="ARBA" id="ARBA00011738"/>
    </source>
</evidence>
<dbReference type="InterPro" id="IPR012337">
    <property type="entry name" value="RNaseH-like_sf"/>
</dbReference>
<evidence type="ECO:0000259" key="10">
    <source>
        <dbReference type="Pfam" id="PF02892"/>
    </source>
</evidence>
<dbReference type="GO" id="GO:0046983">
    <property type="term" value="F:protein dimerization activity"/>
    <property type="evidence" value="ECO:0007669"/>
    <property type="project" value="InterPro"/>
</dbReference>
<comment type="subunit">
    <text evidence="2">Homodimer.</text>
</comment>
<keyword evidence="6" id="KW-0805">Transcription regulation</keyword>
<keyword evidence="9" id="KW-0539">Nucleus</keyword>
<keyword evidence="5" id="KW-0862">Zinc</keyword>
<reference evidence="14" key="2">
    <citation type="submission" date="2025-08" db="UniProtKB">
        <authorList>
            <consortium name="RefSeq"/>
        </authorList>
    </citation>
    <scope>IDENTIFICATION</scope>
    <source>
        <tissue evidence="14">Leaf</tissue>
    </source>
</reference>
<organism evidence="13 14">
    <name type="scientific">Ananas comosus</name>
    <name type="common">Pineapple</name>
    <name type="synonym">Ananas ananas</name>
    <dbReference type="NCBI Taxonomy" id="4615"/>
    <lineage>
        <taxon>Eukaryota</taxon>
        <taxon>Viridiplantae</taxon>
        <taxon>Streptophyta</taxon>
        <taxon>Embryophyta</taxon>
        <taxon>Tracheophyta</taxon>
        <taxon>Spermatophyta</taxon>
        <taxon>Magnoliopsida</taxon>
        <taxon>Liliopsida</taxon>
        <taxon>Poales</taxon>
        <taxon>Bromeliaceae</taxon>
        <taxon>Bromelioideae</taxon>
        <taxon>Ananas</taxon>
    </lineage>
</organism>
<dbReference type="InterPro" id="IPR052035">
    <property type="entry name" value="ZnF_BED_domain_contain"/>
</dbReference>
<sequence length="697" mass="78996">MAEPEGAAAAAAVAAIDGNAAALLPHNPRARKLRSAVWNDFTKERRADGSFVAVCHHCKRQLTASSRSGTTHLKNHLATCLSTKRVSKRRKLLVRRLLLKPQNAATAANDVASHPHFDQEVSRQDLARMIVQHGYRFSIVDDVGFRAFVRNLQPNFKITPYEAVKIDCMRIYESAKLQLREVFDKKLHCRVSISVDMWRSKENVQQYMSLTCHYIEHLDNEWKLKKKFLNFVHIDASSTGEDISRTILDKFSEWSIDKKLVSIVLDNCTASELVGRELLRSLRSKGFLVLNGDLLLVRSCACMLNLIIQEGIEFAAELINRVRACVHYVKSSEEKFIRFQKAAETEKPLLVDSPDGWAPVFVMLEAACHYQEAFTRLAEWDPEYQDFLSSNDWAEVKALTECLDILYHTMEKLSGTEKPTSNLYFNEICGIHLLLKTWCDSRYSIVASMASHMFEKFEQYWGVTRMVMAFASILDPRYKMKSVEYFFKLIYTDPNTAKERIESIRKCFTSLYNEYAFQLASKDQTFLCYVVNSGGISSSNYANGAAESKTFSRSTLSDAQRGLDQYLQETSSGQTLKSDLDMYFEEAVYRPKGPSDNFDILAWWKSFAAKYPVLSAMARDILAIPVSIVPLDNEARILNEYLSPMDPMTVEALVCAQDWLKEEVEAVGPVESLAIVPAVAVSDVDVDESIVPVNGDE</sequence>
<proteinExistence type="predicted"/>
<dbReference type="InterPro" id="IPR008906">
    <property type="entry name" value="HATC_C_dom"/>
</dbReference>
<keyword evidence="7" id="KW-0238">DNA-binding</keyword>
<dbReference type="PANTHER" id="PTHR46481">
    <property type="entry name" value="ZINC FINGER BED DOMAIN-CONTAINING PROTEIN 4"/>
    <property type="match status" value="1"/>
</dbReference>
<feature type="domain" description="HAT C-terminal dimerisation" evidence="11">
    <location>
        <begin position="579"/>
        <end position="660"/>
    </location>
</feature>
<dbReference type="SUPFAM" id="SSF53098">
    <property type="entry name" value="Ribonuclease H-like"/>
    <property type="match status" value="1"/>
</dbReference>
<dbReference type="RefSeq" id="XP_020098900.1">
    <property type="nucleotide sequence ID" value="XM_020243311.1"/>
</dbReference>
<dbReference type="GeneID" id="109717492"/>
<dbReference type="Proteomes" id="UP000515123">
    <property type="component" value="Linkage group 11"/>
</dbReference>
<keyword evidence="3" id="KW-0479">Metal-binding</keyword>
<evidence type="ECO:0000256" key="4">
    <source>
        <dbReference type="ARBA" id="ARBA00022771"/>
    </source>
</evidence>
<evidence type="ECO:0000256" key="5">
    <source>
        <dbReference type="ARBA" id="ARBA00022833"/>
    </source>
</evidence>
<dbReference type="InterPro" id="IPR003656">
    <property type="entry name" value="Znf_BED"/>
</dbReference>
<gene>
    <name evidence="14" type="primary">LOC109717492</name>
</gene>
<feature type="domain" description="BED-type" evidence="10">
    <location>
        <begin position="37"/>
        <end position="79"/>
    </location>
</feature>
<dbReference type="InterPro" id="IPR036236">
    <property type="entry name" value="Znf_C2H2_sf"/>
</dbReference>
<evidence type="ECO:0000256" key="9">
    <source>
        <dbReference type="ARBA" id="ARBA00023242"/>
    </source>
</evidence>
<accession>A0A6P5G0Y3</accession>
<name>A0A6P5G0Y3_ANACO</name>
<dbReference type="GO" id="GO:0003677">
    <property type="term" value="F:DNA binding"/>
    <property type="evidence" value="ECO:0007669"/>
    <property type="project" value="UniProtKB-KW"/>
</dbReference>
<reference evidence="13" key="1">
    <citation type="journal article" date="2015" name="Nat. Genet.">
        <title>The pineapple genome and the evolution of CAM photosynthesis.</title>
        <authorList>
            <person name="Ming R."/>
            <person name="VanBuren R."/>
            <person name="Wai C.M."/>
            <person name="Tang H."/>
            <person name="Schatz M.C."/>
            <person name="Bowers J.E."/>
            <person name="Lyons E."/>
            <person name="Wang M.L."/>
            <person name="Chen J."/>
            <person name="Biggers E."/>
            <person name="Zhang J."/>
            <person name="Huang L."/>
            <person name="Zhang L."/>
            <person name="Miao W."/>
            <person name="Zhang J."/>
            <person name="Ye Z."/>
            <person name="Miao C."/>
            <person name="Lin Z."/>
            <person name="Wang H."/>
            <person name="Zhou H."/>
            <person name="Yim W.C."/>
            <person name="Priest H.D."/>
            <person name="Zheng C."/>
            <person name="Woodhouse M."/>
            <person name="Edger P.P."/>
            <person name="Guyot R."/>
            <person name="Guo H.B."/>
            <person name="Guo H."/>
            <person name="Zheng G."/>
            <person name="Singh R."/>
            <person name="Sharma A."/>
            <person name="Min X."/>
            <person name="Zheng Y."/>
            <person name="Lee H."/>
            <person name="Gurtowski J."/>
            <person name="Sedlazeck F.J."/>
            <person name="Harkess A."/>
            <person name="McKain M.R."/>
            <person name="Liao Z."/>
            <person name="Fang J."/>
            <person name="Liu J."/>
            <person name="Zhang X."/>
            <person name="Zhang Q."/>
            <person name="Hu W."/>
            <person name="Qin Y."/>
            <person name="Wang K."/>
            <person name="Chen L.Y."/>
            <person name="Shirley N."/>
            <person name="Lin Y.R."/>
            <person name="Liu L.Y."/>
            <person name="Hernandez A.G."/>
            <person name="Wright C.L."/>
            <person name="Bulone V."/>
            <person name="Tuskan G.A."/>
            <person name="Heath K."/>
            <person name="Zee F."/>
            <person name="Moore P.H."/>
            <person name="Sunkar R."/>
            <person name="Leebens-Mack J.H."/>
            <person name="Mockler T."/>
            <person name="Bennetzen J.L."/>
            <person name="Freeling M."/>
            <person name="Sankoff D."/>
            <person name="Paterson A.H."/>
            <person name="Zhu X."/>
            <person name="Yang X."/>
            <person name="Smith J.A."/>
            <person name="Cushman J.C."/>
            <person name="Paull R.E."/>
            <person name="Yu Q."/>
        </authorList>
    </citation>
    <scope>NUCLEOTIDE SEQUENCE [LARGE SCALE GENOMIC DNA]</scope>
    <source>
        <strain evidence="13">cv. F153</strain>
    </source>
</reference>
<dbReference type="SMART" id="SM00614">
    <property type="entry name" value="ZnF_BED"/>
    <property type="match status" value="1"/>
</dbReference>
<keyword evidence="13" id="KW-1185">Reference proteome</keyword>
<dbReference type="InterPro" id="IPR025525">
    <property type="entry name" value="hAT-like_transposase_RNase-H"/>
</dbReference>
<dbReference type="AlphaFoldDB" id="A0A6P5G0Y3"/>
<keyword evidence="4" id="KW-0863">Zinc-finger</keyword>
<evidence type="ECO:0000256" key="3">
    <source>
        <dbReference type="ARBA" id="ARBA00022723"/>
    </source>
</evidence>
<dbReference type="Pfam" id="PF14372">
    <property type="entry name" value="hAT-like_RNase-H"/>
    <property type="match status" value="1"/>
</dbReference>
<dbReference type="SUPFAM" id="SSF57667">
    <property type="entry name" value="beta-beta-alpha zinc fingers"/>
    <property type="match status" value="1"/>
</dbReference>
<dbReference type="Pfam" id="PF02892">
    <property type="entry name" value="zf-BED"/>
    <property type="match status" value="1"/>
</dbReference>
<evidence type="ECO:0000313" key="14">
    <source>
        <dbReference type="RefSeq" id="XP_020098900.1"/>
    </source>
</evidence>
<dbReference type="OrthoDB" id="1607513at2759"/>
<feature type="domain" description="hAT-like transposase RNase-H fold" evidence="12">
    <location>
        <begin position="414"/>
        <end position="515"/>
    </location>
</feature>
<evidence type="ECO:0000256" key="8">
    <source>
        <dbReference type="ARBA" id="ARBA00023163"/>
    </source>
</evidence>
<evidence type="ECO:0000256" key="1">
    <source>
        <dbReference type="ARBA" id="ARBA00004123"/>
    </source>
</evidence>
<dbReference type="GO" id="GO:0005634">
    <property type="term" value="C:nucleus"/>
    <property type="evidence" value="ECO:0007669"/>
    <property type="project" value="UniProtKB-SubCell"/>
</dbReference>